<keyword evidence="11" id="KW-0716">Sensory transduction</keyword>
<dbReference type="InterPro" id="IPR050516">
    <property type="entry name" value="Olfactory_GPCR"/>
</dbReference>
<dbReference type="PROSITE" id="PS00237">
    <property type="entry name" value="G_PROTEIN_RECEP_F1_1"/>
    <property type="match status" value="1"/>
</dbReference>
<evidence type="ECO:0000256" key="10">
    <source>
        <dbReference type="RuleBase" id="RU000688"/>
    </source>
</evidence>
<keyword evidence="14" id="KW-1185">Reference proteome</keyword>
<protein>
    <recommendedName>
        <fullName evidence="11">Olfactory receptor</fullName>
    </recommendedName>
</protein>
<keyword evidence="5 11" id="KW-1133">Transmembrane helix</keyword>
<evidence type="ECO:0000256" key="1">
    <source>
        <dbReference type="ARBA" id="ARBA00004651"/>
    </source>
</evidence>
<dbReference type="PROSITE" id="PS50262">
    <property type="entry name" value="G_PROTEIN_RECEP_F1_2"/>
    <property type="match status" value="1"/>
</dbReference>
<comment type="caution">
    <text evidence="13">The sequence shown here is derived from an EMBL/GenBank/DDBJ whole genome shotgun (WGS) entry which is preliminary data.</text>
</comment>
<dbReference type="InterPro" id="IPR017452">
    <property type="entry name" value="GPCR_Rhodpsn_7TM"/>
</dbReference>
<feature type="transmembrane region" description="Helical" evidence="11">
    <location>
        <begin position="59"/>
        <end position="78"/>
    </location>
</feature>
<dbReference type="Gene3D" id="1.20.1070.10">
    <property type="entry name" value="Rhodopsin 7-helix transmembrane proteins"/>
    <property type="match status" value="1"/>
</dbReference>
<keyword evidence="3 10" id="KW-0812">Transmembrane</keyword>
<sequence length="325" mass="36567">MLTGNQSTVSEFILLGLSVDPFVQTMLFFIFLAIYMTTLCVNVLLIVAVRTDKRLHTSMYTFLSSLAFLEIFYTSTVVPKMLSNFLSLKKTISFAGCVTQFFFFLFLGETECILLALMAYDRYVAICNPLHYNMIMNTMVCMRMISMAWLSGCISSTIDTFFILSLTYCGPNTINHFFCEAPLLMELSCSDVSSVNILKLVGSTILLFVPLSLIIISYLRIIITITTIHLGKNKAFSTCVSHLMVVVIYYGTSIFMYITPENSVPKNVNKMVAVVYTMITPMLNPLIYSLRNKDVHRAMRKLVGEQDILEQTCSIVPGELVGYGT</sequence>
<feature type="transmembrane region" description="Helical" evidence="11">
    <location>
        <begin position="271"/>
        <end position="290"/>
    </location>
</feature>
<reference evidence="13" key="1">
    <citation type="submission" date="2023-05" db="EMBL/GenBank/DDBJ databases">
        <authorList>
            <person name="Stuckert A."/>
        </authorList>
    </citation>
    <scope>NUCLEOTIDE SEQUENCE</scope>
</reference>
<evidence type="ECO:0000313" key="14">
    <source>
        <dbReference type="Proteomes" id="UP001162483"/>
    </source>
</evidence>
<organism evidence="13 14">
    <name type="scientific">Staurois parvus</name>
    <dbReference type="NCBI Taxonomy" id="386267"/>
    <lineage>
        <taxon>Eukaryota</taxon>
        <taxon>Metazoa</taxon>
        <taxon>Chordata</taxon>
        <taxon>Craniata</taxon>
        <taxon>Vertebrata</taxon>
        <taxon>Euteleostomi</taxon>
        <taxon>Amphibia</taxon>
        <taxon>Batrachia</taxon>
        <taxon>Anura</taxon>
        <taxon>Neobatrachia</taxon>
        <taxon>Ranoidea</taxon>
        <taxon>Ranidae</taxon>
        <taxon>Staurois</taxon>
    </lineage>
</organism>
<feature type="transmembrane region" description="Helical" evidence="11">
    <location>
        <begin position="235"/>
        <end position="259"/>
    </location>
</feature>
<evidence type="ECO:0000256" key="6">
    <source>
        <dbReference type="ARBA" id="ARBA00023040"/>
    </source>
</evidence>
<dbReference type="Pfam" id="PF13853">
    <property type="entry name" value="7tm_4"/>
    <property type="match status" value="1"/>
</dbReference>
<feature type="transmembrane region" description="Helical" evidence="11">
    <location>
        <begin position="200"/>
        <end position="223"/>
    </location>
</feature>
<feature type="transmembrane region" description="Helical" evidence="11">
    <location>
        <begin position="140"/>
        <end position="164"/>
    </location>
</feature>
<evidence type="ECO:0000256" key="11">
    <source>
        <dbReference type="RuleBase" id="RU363047"/>
    </source>
</evidence>
<evidence type="ECO:0000256" key="7">
    <source>
        <dbReference type="ARBA" id="ARBA00023136"/>
    </source>
</evidence>
<comment type="subcellular location">
    <subcellularLocation>
        <location evidence="1 11">Cell membrane</location>
        <topology evidence="1 11">Multi-pass membrane protein</topology>
    </subcellularLocation>
</comment>
<dbReference type="SUPFAM" id="SSF81321">
    <property type="entry name" value="Family A G protein-coupled receptor-like"/>
    <property type="match status" value="1"/>
</dbReference>
<dbReference type="PRINTS" id="PR00245">
    <property type="entry name" value="OLFACTORYR"/>
</dbReference>
<keyword evidence="9 10" id="KW-0807">Transducer</keyword>
<dbReference type="InterPro" id="IPR000725">
    <property type="entry name" value="Olfact_rcpt"/>
</dbReference>
<dbReference type="PANTHER" id="PTHR26452">
    <property type="entry name" value="OLFACTORY RECEPTOR"/>
    <property type="match status" value="1"/>
</dbReference>
<keyword evidence="6 10" id="KW-0297">G-protein coupled receptor</keyword>
<keyword evidence="8 10" id="KW-0675">Receptor</keyword>
<dbReference type="InterPro" id="IPR000276">
    <property type="entry name" value="GPCR_Rhodpsn"/>
</dbReference>
<evidence type="ECO:0000256" key="4">
    <source>
        <dbReference type="ARBA" id="ARBA00022725"/>
    </source>
</evidence>
<proteinExistence type="inferred from homology"/>
<evidence type="ECO:0000256" key="5">
    <source>
        <dbReference type="ARBA" id="ARBA00022989"/>
    </source>
</evidence>
<accession>A0ABN9EWQ8</accession>
<feature type="domain" description="G-protein coupled receptors family 1 profile" evidence="12">
    <location>
        <begin position="41"/>
        <end position="288"/>
    </location>
</feature>
<keyword evidence="7 11" id="KW-0472">Membrane</keyword>
<gene>
    <name evidence="13" type="ORF">SPARVUS_LOCUS10786069</name>
</gene>
<feature type="transmembrane region" description="Helical" evidence="11">
    <location>
        <begin position="98"/>
        <end position="120"/>
    </location>
</feature>
<evidence type="ECO:0000256" key="8">
    <source>
        <dbReference type="ARBA" id="ARBA00023170"/>
    </source>
</evidence>
<name>A0ABN9EWQ8_9NEOB</name>
<dbReference type="Proteomes" id="UP001162483">
    <property type="component" value="Unassembled WGS sequence"/>
</dbReference>
<dbReference type="CDD" id="cd13954">
    <property type="entry name" value="7tmA_OR"/>
    <property type="match status" value="1"/>
</dbReference>
<dbReference type="EMBL" id="CATNWA010015980">
    <property type="protein sequence ID" value="CAI9588677.1"/>
    <property type="molecule type" value="Genomic_DNA"/>
</dbReference>
<feature type="transmembrane region" description="Helical" evidence="11">
    <location>
        <begin position="26"/>
        <end position="47"/>
    </location>
</feature>
<dbReference type="PRINTS" id="PR00237">
    <property type="entry name" value="GPCRRHODOPSN"/>
</dbReference>
<evidence type="ECO:0000256" key="9">
    <source>
        <dbReference type="ARBA" id="ARBA00023224"/>
    </source>
</evidence>
<evidence type="ECO:0000259" key="12">
    <source>
        <dbReference type="PROSITE" id="PS50262"/>
    </source>
</evidence>
<comment type="similarity">
    <text evidence="10">Belongs to the G-protein coupled receptor 1 family.</text>
</comment>
<keyword evidence="4 11" id="KW-0552">Olfaction</keyword>
<evidence type="ECO:0000256" key="3">
    <source>
        <dbReference type="ARBA" id="ARBA00022692"/>
    </source>
</evidence>
<evidence type="ECO:0000313" key="13">
    <source>
        <dbReference type="EMBL" id="CAI9588677.1"/>
    </source>
</evidence>
<evidence type="ECO:0000256" key="2">
    <source>
        <dbReference type="ARBA" id="ARBA00022475"/>
    </source>
</evidence>
<keyword evidence="2 11" id="KW-1003">Cell membrane</keyword>